<evidence type="ECO:0000256" key="1">
    <source>
        <dbReference type="ARBA" id="ARBA00009897"/>
    </source>
</evidence>
<keyword evidence="3" id="KW-0547">Nucleotide-binding</keyword>
<keyword evidence="2" id="KW-0436">Ligase</keyword>
<dbReference type="PANTHER" id="PTHR43785">
    <property type="entry name" value="GAMMA-GLUTAMYLPUTRESCINE SYNTHETASE"/>
    <property type="match status" value="1"/>
</dbReference>
<dbReference type="InterPro" id="IPR008147">
    <property type="entry name" value="Gln_synt_N"/>
</dbReference>
<comment type="similarity">
    <text evidence="1 5 6">Belongs to the glutamine synthetase family.</text>
</comment>
<accession>A0ABP4YEE5</accession>
<dbReference type="EMBL" id="BAAALT010000122">
    <property type="protein sequence ID" value="GAA1813533.1"/>
    <property type="molecule type" value="Genomic_DNA"/>
</dbReference>
<feature type="domain" description="GS catalytic" evidence="8">
    <location>
        <begin position="124"/>
        <end position="454"/>
    </location>
</feature>
<dbReference type="SUPFAM" id="SSF54368">
    <property type="entry name" value="Glutamine synthetase, N-terminal domain"/>
    <property type="match status" value="1"/>
</dbReference>
<dbReference type="SUPFAM" id="SSF55931">
    <property type="entry name" value="Glutamine synthetase/guanido kinase"/>
    <property type="match status" value="1"/>
</dbReference>
<evidence type="ECO:0000313" key="9">
    <source>
        <dbReference type="EMBL" id="GAA1813533.1"/>
    </source>
</evidence>
<dbReference type="Proteomes" id="UP001500218">
    <property type="component" value="Unassembled WGS sequence"/>
</dbReference>
<dbReference type="PROSITE" id="PS51987">
    <property type="entry name" value="GS_CATALYTIC"/>
    <property type="match status" value="1"/>
</dbReference>
<dbReference type="InterPro" id="IPR014746">
    <property type="entry name" value="Gln_synth/guanido_kin_cat_dom"/>
</dbReference>
<gene>
    <name evidence="9" type="primary">glnA3</name>
    <name evidence="9" type="ORF">GCM10009682_38400</name>
</gene>
<evidence type="ECO:0000313" key="10">
    <source>
        <dbReference type="Proteomes" id="UP001500218"/>
    </source>
</evidence>
<dbReference type="PROSITE" id="PS51986">
    <property type="entry name" value="GS_BETA_GRASP"/>
    <property type="match status" value="1"/>
</dbReference>
<dbReference type="InterPro" id="IPR036651">
    <property type="entry name" value="Gln_synt_N_sf"/>
</dbReference>
<dbReference type="Gene3D" id="3.30.590.10">
    <property type="entry name" value="Glutamine synthetase/guanido kinase, catalytic domain"/>
    <property type="match status" value="1"/>
</dbReference>
<keyword evidence="4" id="KW-0067">ATP-binding</keyword>
<name>A0ABP4YEE5_9ACTN</name>
<dbReference type="SMART" id="SM01230">
    <property type="entry name" value="Gln-synt_C"/>
    <property type="match status" value="1"/>
</dbReference>
<evidence type="ECO:0000259" key="7">
    <source>
        <dbReference type="PROSITE" id="PS51986"/>
    </source>
</evidence>
<protein>
    <submittedName>
        <fullName evidence="9">Gamma-glutamylpolyamine synthetase GlnA3</fullName>
    </submittedName>
</protein>
<evidence type="ECO:0000256" key="4">
    <source>
        <dbReference type="ARBA" id="ARBA00022840"/>
    </source>
</evidence>
<dbReference type="Gene3D" id="3.10.20.70">
    <property type="entry name" value="Glutamine synthetase, N-terminal domain"/>
    <property type="match status" value="1"/>
</dbReference>
<keyword evidence="10" id="KW-1185">Reference proteome</keyword>
<comment type="caution">
    <text evidence="9">The sequence shown here is derived from an EMBL/GenBank/DDBJ whole genome shotgun (WGS) entry which is preliminary data.</text>
</comment>
<evidence type="ECO:0000256" key="2">
    <source>
        <dbReference type="ARBA" id="ARBA00022598"/>
    </source>
</evidence>
<dbReference type="InterPro" id="IPR008146">
    <property type="entry name" value="Gln_synth_cat_dom"/>
</dbReference>
<evidence type="ECO:0000259" key="8">
    <source>
        <dbReference type="PROSITE" id="PS51987"/>
    </source>
</evidence>
<evidence type="ECO:0000256" key="6">
    <source>
        <dbReference type="RuleBase" id="RU000384"/>
    </source>
</evidence>
<reference evidence="10" key="1">
    <citation type="journal article" date="2019" name="Int. J. Syst. Evol. Microbiol.">
        <title>The Global Catalogue of Microorganisms (GCM) 10K type strain sequencing project: providing services to taxonomists for standard genome sequencing and annotation.</title>
        <authorList>
            <consortium name="The Broad Institute Genomics Platform"/>
            <consortium name="The Broad Institute Genome Sequencing Center for Infectious Disease"/>
            <person name="Wu L."/>
            <person name="Ma J."/>
        </authorList>
    </citation>
    <scope>NUCLEOTIDE SEQUENCE [LARGE SCALE GENOMIC DNA]</scope>
    <source>
        <strain evidence="10">JCM 13250</strain>
    </source>
</reference>
<evidence type="ECO:0000256" key="3">
    <source>
        <dbReference type="ARBA" id="ARBA00022741"/>
    </source>
</evidence>
<evidence type="ECO:0000256" key="5">
    <source>
        <dbReference type="PROSITE-ProRule" id="PRU01330"/>
    </source>
</evidence>
<organism evidence="9 10">
    <name type="scientific">Luedemannella flava</name>
    <dbReference type="NCBI Taxonomy" id="349316"/>
    <lineage>
        <taxon>Bacteria</taxon>
        <taxon>Bacillati</taxon>
        <taxon>Actinomycetota</taxon>
        <taxon>Actinomycetes</taxon>
        <taxon>Micromonosporales</taxon>
        <taxon>Micromonosporaceae</taxon>
        <taxon>Luedemannella</taxon>
    </lineage>
</organism>
<dbReference type="RefSeq" id="WP_344133822.1">
    <property type="nucleotide sequence ID" value="NZ_BAAALT010000122.1"/>
</dbReference>
<proteinExistence type="inferred from homology"/>
<feature type="domain" description="GS beta-grasp" evidence="7">
    <location>
        <begin position="25"/>
        <end position="117"/>
    </location>
</feature>
<dbReference type="PANTHER" id="PTHR43785:SF12">
    <property type="entry name" value="TYPE-1 GLUTAMINE SYNTHETASE 2"/>
    <property type="match status" value="1"/>
</dbReference>
<dbReference type="Pfam" id="PF00120">
    <property type="entry name" value="Gln-synt_C"/>
    <property type="match status" value="1"/>
</dbReference>
<sequence length="454" mass="48024">MERTEDERRALDAAGGVVVGRLAAAGVRAVAMTWVDNAGVTRAKTVPVDRLAAAAAWGVGMSPVHDVFLVDDSITSGRHIGGPVGDLRLHPDLDAVTVLAAQPGWAWAPVDRWTQDGNPYPVDQRLFARRMARRARDAGVELRMAFEIEWYLGTADGSPAATGPAYGMTQVVTLSDYARDLLEALDAQGVPVEQFHPEYAASQLEISVSPTNPVGAADRVVLARETIRAVSARHGLRASFAPVPVAGAVGNGMHLHFSAWSPTDAHLFANGPGRYGLTAPGESILAGVLDRLPALVGLAAPSVSSHLRRVPQRWAGAYQCWGRENREAALRFVTGAAGSRGAAANAEIKCCDASANPYLVVGAVCLIAVESLDKGLTLPAETLVDPATLTGADQPPRLPETAADAVERLLADAGLRAALGEELVDAHSAVRRAEVELFADRTAEQVAESVRWRY</sequence>